<reference evidence="5" key="1">
    <citation type="journal article" date="2023" name="Insect Mol. Biol.">
        <title>Genome sequencing provides insights into the evolution of gene families encoding plant cell wall-degrading enzymes in longhorned beetles.</title>
        <authorList>
            <person name="Shin N.R."/>
            <person name="Okamura Y."/>
            <person name="Kirsch R."/>
            <person name="Pauchet Y."/>
        </authorList>
    </citation>
    <scope>NUCLEOTIDE SEQUENCE</scope>
    <source>
        <strain evidence="5">MMC_N1</strain>
    </source>
</reference>
<evidence type="ECO:0000256" key="2">
    <source>
        <dbReference type="ARBA" id="ARBA00023157"/>
    </source>
</evidence>
<name>A0ABQ9JCW4_9CUCU</name>
<evidence type="ECO:0000256" key="3">
    <source>
        <dbReference type="PROSITE-ProRule" id="PRU00059"/>
    </source>
</evidence>
<organism evidence="5 6">
    <name type="scientific">Molorchus minor</name>
    <dbReference type="NCBI Taxonomy" id="1323400"/>
    <lineage>
        <taxon>Eukaryota</taxon>
        <taxon>Metazoa</taxon>
        <taxon>Ecdysozoa</taxon>
        <taxon>Arthropoda</taxon>
        <taxon>Hexapoda</taxon>
        <taxon>Insecta</taxon>
        <taxon>Pterygota</taxon>
        <taxon>Neoptera</taxon>
        <taxon>Endopterygota</taxon>
        <taxon>Coleoptera</taxon>
        <taxon>Polyphaga</taxon>
        <taxon>Cucujiformia</taxon>
        <taxon>Chrysomeloidea</taxon>
        <taxon>Cerambycidae</taxon>
        <taxon>Lamiinae</taxon>
        <taxon>Monochamini</taxon>
        <taxon>Molorchus</taxon>
    </lineage>
</organism>
<accession>A0ABQ9JCW4</accession>
<evidence type="ECO:0000313" key="6">
    <source>
        <dbReference type="Proteomes" id="UP001162164"/>
    </source>
</evidence>
<sequence>MQCEWIIHAAPGNHLSLNFNEFKLIQSDNCNTDYLEIRKINASGKLLGVYCGTNKPENLTHEGSLWMLFKGSKLDPGSTISANGFIGEYLL</sequence>
<dbReference type="Proteomes" id="UP001162164">
    <property type="component" value="Unassembled WGS sequence"/>
</dbReference>
<dbReference type="PROSITE" id="PS01180">
    <property type="entry name" value="CUB"/>
    <property type="match status" value="1"/>
</dbReference>
<protein>
    <recommendedName>
        <fullName evidence="4">CUB domain-containing protein</fullName>
    </recommendedName>
</protein>
<evidence type="ECO:0000313" key="5">
    <source>
        <dbReference type="EMBL" id="KAJ8975808.1"/>
    </source>
</evidence>
<dbReference type="InterPro" id="IPR000859">
    <property type="entry name" value="CUB_dom"/>
</dbReference>
<evidence type="ECO:0000256" key="1">
    <source>
        <dbReference type="ARBA" id="ARBA00022737"/>
    </source>
</evidence>
<dbReference type="SUPFAM" id="SSF49854">
    <property type="entry name" value="Spermadhesin, CUB domain"/>
    <property type="match status" value="1"/>
</dbReference>
<dbReference type="PANTHER" id="PTHR24251">
    <property type="entry name" value="OVOCHYMASE-RELATED"/>
    <property type="match status" value="1"/>
</dbReference>
<keyword evidence="6" id="KW-1185">Reference proteome</keyword>
<dbReference type="InterPro" id="IPR035914">
    <property type="entry name" value="Sperma_CUB_dom_sf"/>
</dbReference>
<feature type="domain" description="CUB" evidence="4">
    <location>
        <begin position="1"/>
        <end position="91"/>
    </location>
</feature>
<proteinExistence type="predicted"/>
<evidence type="ECO:0000259" key="4">
    <source>
        <dbReference type="PROSITE" id="PS01180"/>
    </source>
</evidence>
<keyword evidence="2" id="KW-1015">Disulfide bond</keyword>
<dbReference type="Gene3D" id="2.60.120.290">
    <property type="entry name" value="Spermadhesin, CUB domain"/>
    <property type="match status" value="1"/>
</dbReference>
<comment type="caution">
    <text evidence="5">The sequence shown here is derived from an EMBL/GenBank/DDBJ whole genome shotgun (WGS) entry which is preliminary data.</text>
</comment>
<comment type="caution">
    <text evidence="3">Lacks conserved residue(s) required for the propagation of feature annotation.</text>
</comment>
<dbReference type="CDD" id="cd00041">
    <property type="entry name" value="CUB"/>
    <property type="match status" value="1"/>
</dbReference>
<gene>
    <name evidence="5" type="ORF">NQ317_013739</name>
</gene>
<dbReference type="Pfam" id="PF00431">
    <property type="entry name" value="CUB"/>
    <property type="match status" value="1"/>
</dbReference>
<keyword evidence="1" id="KW-0677">Repeat</keyword>
<feature type="non-terminal residue" evidence="5">
    <location>
        <position position="91"/>
    </location>
</feature>
<dbReference type="EMBL" id="JAPWTJ010000763">
    <property type="protein sequence ID" value="KAJ8975808.1"/>
    <property type="molecule type" value="Genomic_DNA"/>
</dbReference>